<comment type="caution">
    <text evidence="4">The sequence shown here is derived from an EMBL/GenBank/DDBJ whole genome shotgun (WGS) entry which is preliminary data.</text>
</comment>
<proteinExistence type="inferred from homology"/>
<dbReference type="GO" id="GO:0008194">
    <property type="term" value="F:UDP-glycosyltransferase activity"/>
    <property type="evidence" value="ECO:0007669"/>
    <property type="project" value="InterPro"/>
</dbReference>
<evidence type="ECO:0008006" key="6">
    <source>
        <dbReference type="Google" id="ProtNLM"/>
    </source>
</evidence>
<dbReference type="FunFam" id="3.40.50.2000:FF:000060">
    <property type="entry name" value="Glycosyltransferase"/>
    <property type="match status" value="1"/>
</dbReference>
<reference evidence="4 5" key="1">
    <citation type="journal article" date="2021" name="Commun. Biol.">
        <title>The genome of Shorea leprosula (Dipterocarpaceae) highlights the ecological relevance of drought in aseasonal tropical rainforests.</title>
        <authorList>
            <person name="Ng K.K.S."/>
            <person name="Kobayashi M.J."/>
            <person name="Fawcett J.A."/>
            <person name="Hatakeyama M."/>
            <person name="Paape T."/>
            <person name="Ng C.H."/>
            <person name="Ang C.C."/>
            <person name="Tnah L.H."/>
            <person name="Lee C.T."/>
            <person name="Nishiyama T."/>
            <person name="Sese J."/>
            <person name="O'Brien M.J."/>
            <person name="Copetti D."/>
            <person name="Mohd Noor M.I."/>
            <person name="Ong R.C."/>
            <person name="Putra M."/>
            <person name="Sireger I.Z."/>
            <person name="Indrioko S."/>
            <person name="Kosugi Y."/>
            <person name="Izuno A."/>
            <person name="Isagi Y."/>
            <person name="Lee S.L."/>
            <person name="Shimizu K.K."/>
        </authorList>
    </citation>
    <scope>NUCLEOTIDE SEQUENCE [LARGE SCALE GENOMIC DNA]</scope>
    <source>
        <strain evidence="4">214</strain>
    </source>
</reference>
<accession>A0AAV5HFF0</accession>
<dbReference type="AlphaFoldDB" id="A0AAV5HFF0"/>
<name>A0AAV5HFF0_9ROSI</name>
<keyword evidence="2 3" id="KW-0808">Transferase</keyword>
<dbReference type="Pfam" id="PF00201">
    <property type="entry name" value="UDPGT"/>
    <property type="match status" value="1"/>
</dbReference>
<protein>
    <recommendedName>
        <fullName evidence="6">UDP-glycosyltransferases domain-containing protein</fullName>
    </recommendedName>
</protein>
<organism evidence="4 5">
    <name type="scientific">Rubroshorea leprosula</name>
    <dbReference type="NCBI Taxonomy" id="152421"/>
    <lineage>
        <taxon>Eukaryota</taxon>
        <taxon>Viridiplantae</taxon>
        <taxon>Streptophyta</taxon>
        <taxon>Embryophyta</taxon>
        <taxon>Tracheophyta</taxon>
        <taxon>Spermatophyta</taxon>
        <taxon>Magnoliopsida</taxon>
        <taxon>eudicotyledons</taxon>
        <taxon>Gunneridae</taxon>
        <taxon>Pentapetalae</taxon>
        <taxon>rosids</taxon>
        <taxon>malvids</taxon>
        <taxon>Malvales</taxon>
        <taxon>Dipterocarpaceae</taxon>
        <taxon>Rubroshorea</taxon>
    </lineage>
</organism>
<evidence type="ECO:0000313" key="4">
    <source>
        <dbReference type="EMBL" id="GKU85886.1"/>
    </source>
</evidence>
<evidence type="ECO:0000313" key="5">
    <source>
        <dbReference type="Proteomes" id="UP001054252"/>
    </source>
</evidence>
<dbReference type="Proteomes" id="UP001054252">
    <property type="component" value="Unassembled WGS sequence"/>
</dbReference>
<dbReference type="Gene3D" id="3.40.50.2000">
    <property type="entry name" value="Glycogen Phosphorylase B"/>
    <property type="match status" value="2"/>
</dbReference>
<evidence type="ECO:0000256" key="2">
    <source>
        <dbReference type="ARBA" id="ARBA00022679"/>
    </source>
</evidence>
<gene>
    <name evidence="4" type="ORF">SLEP1_g491</name>
</gene>
<dbReference type="SUPFAM" id="SSF53756">
    <property type="entry name" value="UDP-Glycosyltransferase/glycogen phosphorylase"/>
    <property type="match status" value="1"/>
</dbReference>
<evidence type="ECO:0000256" key="1">
    <source>
        <dbReference type="ARBA" id="ARBA00009995"/>
    </source>
</evidence>
<keyword evidence="5" id="KW-1185">Reference proteome</keyword>
<keyword evidence="3" id="KW-0328">Glycosyltransferase</keyword>
<comment type="similarity">
    <text evidence="1 3">Belongs to the UDP-glycosyltransferase family.</text>
</comment>
<dbReference type="EMBL" id="BPVZ01000001">
    <property type="protein sequence ID" value="GKU85886.1"/>
    <property type="molecule type" value="Genomic_DNA"/>
</dbReference>
<dbReference type="CDD" id="cd03784">
    <property type="entry name" value="GT1_Gtf-like"/>
    <property type="match status" value="1"/>
</dbReference>
<dbReference type="PANTHER" id="PTHR48045:SF34">
    <property type="entry name" value="ISOFLAVONE 7-O-GLUCOSYLTRANSFERASE 1-LIKE"/>
    <property type="match status" value="1"/>
</dbReference>
<dbReference type="PANTHER" id="PTHR48045">
    <property type="entry name" value="UDP-GLYCOSYLTRANSFERASE 72B1"/>
    <property type="match status" value="1"/>
</dbReference>
<sequence length="244" mass="26984">MNFFQELYSVPLRSDLYSLFPNLLNLGFLTVQLPPPPLPPSSSDETGCLSWLDSKNPKSVVYISFGTVAKLPSAELIALAEALEETETSFLWVLDENSQQFLPIGFLENVRSSGKIVSWAPQRQVLRHPSTAVFITHAGANSVFESIAYEVPMIYRPFFGDHRINGRLVEEVWGIGVGVEGLVLTKSGVAKSLNLFLGDEEGKKMRQRIQLLNRIVLEAAGPNGSATQDFKALVELIILKLPKL</sequence>
<dbReference type="InterPro" id="IPR002213">
    <property type="entry name" value="UDP_glucos_trans"/>
</dbReference>
<dbReference type="InterPro" id="IPR035595">
    <property type="entry name" value="UDP_glycos_trans_CS"/>
</dbReference>
<evidence type="ECO:0000256" key="3">
    <source>
        <dbReference type="RuleBase" id="RU003718"/>
    </source>
</evidence>
<dbReference type="PROSITE" id="PS00375">
    <property type="entry name" value="UDPGT"/>
    <property type="match status" value="1"/>
</dbReference>